<name>A0A034W9N2_BACDO</name>
<dbReference type="Pfam" id="PF20520">
    <property type="entry name" value="Ac45-VOA1_TM"/>
    <property type="match status" value="1"/>
</dbReference>
<feature type="transmembrane region" description="Helical" evidence="7">
    <location>
        <begin position="342"/>
        <end position="366"/>
    </location>
</feature>
<dbReference type="PANTHER" id="PTHR12471">
    <property type="entry name" value="VACUOLAR ATP SYNTHASE SUBUNIT S1"/>
    <property type="match status" value="1"/>
</dbReference>
<evidence type="ECO:0000256" key="6">
    <source>
        <dbReference type="SAM" id="MobiDB-lite"/>
    </source>
</evidence>
<evidence type="ECO:0000256" key="2">
    <source>
        <dbReference type="ARBA" id="ARBA00009037"/>
    </source>
</evidence>
<evidence type="ECO:0000256" key="8">
    <source>
        <dbReference type="SAM" id="SignalP"/>
    </source>
</evidence>
<dbReference type="InterPro" id="IPR046756">
    <property type="entry name" value="VAS1/VOA1_TM"/>
</dbReference>
<evidence type="ECO:0000256" key="3">
    <source>
        <dbReference type="ARBA" id="ARBA00022692"/>
    </source>
</evidence>
<evidence type="ECO:0000313" key="11">
    <source>
        <dbReference type="EMBL" id="JAC52251.1"/>
    </source>
</evidence>
<evidence type="ECO:0000256" key="1">
    <source>
        <dbReference type="ARBA" id="ARBA00004167"/>
    </source>
</evidence>
<dbReference type="PANTHER" id="PTHR12471:SF4">
    <property type="entry name" value="AGAP001624-PA"/>
    <property type="match status" value="1"/>
</dbReference>
<dbReference type="OrthoDB" id="9985059at2759"/>
<dbReference type="RefSeq" id="XP_011211553.1">
    <property type="nucleotide sequence ID" value="XM_011213251.3"/>
</dbReference>
<keyword evidence="3 7" id="KW-0812">Transmembrane</keyword>
<dbReference type="GO" id="GO:0030641">
    <property type="term" value="P:regulation of cellular pH"/>
    <property type="evidence" value="ECO:0007669"/>
    <property type="project" value="TreeGrafter"/>
</dbReference>
<evidence type="ECO:0000256" key="5">
    <source>
        <dbReference type="ARBA" id="ARBA00023136"/>
    </source>
</evidence>
<dbReference type="AlphaFoldDB" id="A0A034W9N2"/>
<organism evidence="11">
    <name type="scientific">Bactrocera dorsalis</name>
    <name type="common">Oriental fruit fly</name>
    <name type="synonym">Dacus dorsalis</name>
    <dbReference type="NCBI Taxonomy" id="27457"/>
    <lineage>
        <taxon>Eukaryota</taxon>
        <taxon>Metazoa</taxon>
        <taxon>Ecdysozoa</taxon>
        <taxon>Arthropoda</taxon>
        <taxon>Hexapoda</taxon>
        <taxon>Insecta</taxon>
        <taxon>Pterygota</taxon>
        <taxon>Neoptera</taxon>
        <taxon>Endopterygota</taxon>
        <taxon>Diptera</taxon>
        <taxon>Brachycera</taxon>
        <taxon>Muscomorpha</taxon>
        <taxon>Tephritoidea</taxon>
        <taxon>Tephritidae</taxon>
        <taxon>Bactrocera</taxon>
        <taxon>Bactrocera</taxon>
    </lineage>
</organism>
<feature type="region of interest" description="Disordered" evidence="6">
    <location>
        <begin position="153"/>
        <end position="180"/>
    </location>
</feature>
<proteinExistence type="inferred from homology"/>
<evidence type="ECO:0000256" key="7">
    <source>
        <dbReference type="SAM" id="Phobius"/>
    </source>
</evidence>
<feature type="domain" description="V-type proton ATPase subunit S1/VOA1 transmembrane" evidence="10">
    <location>
        <begin position="336"/>
        <end position="373"/>
    </location>
</feature>
<accession>A0A034W9N2</accession>
<feature type="chain" id="PRO_5044537616" evidence="8">
    <location>
        <begin position="20"/>
        <end position="386"/>
    </location>
</feature>
<dbReference type="Pfam" id="PF05827">
    <property type="entry name" value="VAS1_LD"/>
    <property type="match status" value="1"/>
</dbReference>
<evidence type="ECO:0000259" key="9">
    <source>
        <dbReference type="Pfam" id="PF05827"/>
    </source>
</evidence>
<dbReference type="InterPro" id="IPR046755">
    <property type="entry name" value="VAS1_LD"/>
</dbReference>
<reference evidence="11" key="1">
    <citation type="journal article" date="2014" name="BMC Genomics">
        <title>Characterizing the developmental transcriptome of the oriental fruit fly, Bactrocera dorsalis (Diptera: Tephritidae) through comparative genomic analysis with Drosophila melanogaster utilizing modENCODE datasets.</title>
        <authorList>
            <person name="Geib S.M."/>
            <person name="Calla B."/>
            <person name="Hall B."/>
            <person name="Hou S."/>
            <person name="Manoukis N.C."/>
        </authorList>
    </citation>
    <scope>NUCLEOTIDE SEQUENCE</scope>
    <source>
        <strain evidence="11">Punador</strain>
    </source>
</reference>
<comment type="subcellular location">
    <subcellularLocation>
        <location evidence="1">Membrane</location>
        <topology evidence="1">Single-pass membrane protein</topology>
    </subcellularLocation>
</comment>
<keyword evidence="4 7" id="KW-1133">Transmembrane helix</keyword>
<gene>
    <name evidence="11" type="primary">VAS1</name>
    <name evidence="12" type="synonym">LOC105231793</name>
</gene>
<feature type="compositionally biased region" description="Basic and acidic residues" evidence="6">
    <location>
        <begin position="153"/>
        <end position="170"/>
    </location>
</feature>
<sequence>MHCVFLAIYLCLAVTTCSATGLSGPYLFWGHHSVINLQPRALVEASEEDLTNLFQDTKAIVIFVRNTTGRIDGKAYPRFQQVVKSNAWAYLPQHFLAAEPFNYNANIEVINLSGNAEEEDESIVSGYNDALTIYGEGEVLGILASREDDTHYISKRDAKEREERTEEERGATTTSQTPTAEEEDKTFIYVALGDKAVLYVTSAPVINITGRLNDTKLVSHNKDVTFDDQKGKGYGRLNIIFSVETQKLFLRFNFTLSRGYWYMKAVEVEYNDYKAVLPVVGTIYSIPSAPLGFSYRCSSRSLQFGNDSDSLVINDFQVQPWLNGVPHFGDVYDCVGFTTAPIWAGILVTLFLVGILSLGLIALMDIKTPNRFESSRSKQLSLFIQE</sequence>
<evidence type="ECO:0000256" key="4">
    <source>
        <dbReference type="ARBA" id="ARBA00022989"/>
    </source>
</evidence>
<evidence type="ECO:0000313" key="12">
    <source>
        <dbReference type="RefSeq" id="XP_011211553.1"/>
    </source>
</evidence>
<evidence type="ECO:0000259" key="10">
    <source>
        <dbReference type="Pfam" id="PF20520"/>
    </source>
</evidence>
<keyword evidence="5 7" id="KW-0472">Membrane</keyword>
<dbReference type="GO" id="GO:0033176">
    <property type="term" value="C:proton-transporting V-type ATPase complex"/>
    <property type="evidence" value="ECO:0007669"/>
    <property type="project" value="TreeGrafter"/>
</dbReference>
<protein>
    <submittedName>
        <fullName evidence="11 12">V-type proton ATPase subunit S1</fullName>
    </submittedName>
</protein>
<feature type="signal peptide" evidence="8">
    <location>
        <begin position="1"/>
        <end position="19"/>
    </location>
</feature>
<dbReference type="Gene3D" id="2.40.160.110">
    <property type="match status" value="1"/>
</dbReference>
<feature type="domain" description="V-type proton ATPase subunit S1 luminal" evidence="9">
    <location>
        <begin position="233"/>
        <end position="321"/>
    </location>
</feature>
<reference evidence="12" key="2">
    <citation type="submission" date="2022-04" db="UniProtKB">
        <authorList>
            <consortium name="RefSeq"/>
        </authorList>
    </citation>
    <scope>IDENTIFICATION</scope>
    <source>
        <strain evidence="12">Punador</strain>
    </source>
</reference>
<keyword evidence="8" id="KW-0732">Signal</keyword>
<dbReference type="EMBL" id="GAKP01006701">
    <property type="protein sequence ID" value="JAC52251.1"/>
    <property type="molecule type" value="Transcribed_RNA"/>
</dbReference>
<comment type="similarity">
    <text evidence="2">Belongs to the vacuolar ATPase subunit S1 family.</text>
</comment>
<dbReference type="GO" id="GO:0001671">
    <property type="term" value="F:ATPase activator activity"/>
    <property type="evidence" value="ECO:0007669"/>
    <property type="project" value="TreeGrafter"/>
</dbReference>
<dbReference type="InterPro" id="IPR008388">
    <property type="entry name" value="Ac45_acc_su"/>
</dbReference>